<dbReference type="Proteomes" id="UP000198405">
    <property type="component" value="Unassembled WGS sequence"/>
</dbReference>
<dbReference type="RefSeq" id="WP_089323600.1">
    <property type="nucleotide sequence ID" value="NZ_FZOB01000014.1"/>
</dbReference>
<dbReference type="GO" id="GO:0004518">
    <property type="term" value="F:nuclease activity"/>
    <property type="evidence" value="ECO:0007669"/>
    <property type="project" value="InterPro"/>
</dbReference>
<dbReference type="OrthoDB" id="9788698at2"/>
<evidence type="ECO:0000259" key="1">
    <source>
        <dbReference type="PROSITE" id="PS51658"/>
    </source>
</evidence>
<dbReference type="SUPFAM" id="SSF103256">
    <property type="entry name" value="Hypothetical protein TM0160"/>
    <property type="match status" value="1"/>
</dbReference>
<dbReference type="PROSITE" id="PS51658">
    <property type="entry name" value="BFN"/>
    <property type="match status" value="1"/>
</dbReference>
<reference evidence="3" key="1">
    <citation type="submission" date="2017-06" db="EMBL/GenBank/DDBJ databases">
        <authorList>
            <person name="Varghese N."/>
            <person name="Submissions S."/>
        </authorList>
    </citation>
    <scope>NUCLEOTIDE SEQUENCE [LARGE SCALE GENOMIC DNA]</scope>
    <source>
        <strain evidence="3">DSM 15668</strain>
    </source>
</reference>
<dbReference type="Gene3D" id="3.10.690.10">
    <property type="entry name" value="Bifunctional nuclease domain"/>
    <property type="match status" value="1"/>
</dbReference>
<keyword evidence="3" id="KW-1185">Reference proteome</keyword>
<dbReference type="InterPro" id="IPR003729">
    <property type="entry name" value="Bi_nuclease_dom"/>
</dbReference>
<gene>
    <name evidence="2" type="ORF">SAMN06265340_11420</name>
</gene>
<protein>
    <recommendedName>
        <fullName evidence="1">BFN domain-containing protein</fullName>
    </recommendedName>
</protein>
<feature type="domain" description="BFN" evidence="1">
    <location>
        <begin position="1"/>
        <end position="133"/>
    </location>
</feature>
<name>A0A239A1A5_9BACT</name>
<evidence type="ECO:0000313" key="2">
    <source>
        <dbReference type="EMBL" id="SNR89330.1"/>
    </source>
</evidence>
<sequence>MVEVSVISVTHDKFTGLPMIILGNTDENFAIPIWIGDYEAELLENCLLGAVPPRPFPYDLICNVIASLDGEVEKVVINQFDKGIYFASIFIKRKDGEIVKIDARPSDSINIAVRTGAPIFVTKEIIEKACLIKLKEENSPYSPQQKRELEKLLKYIFDEEE</sequence>
<accession>A0A239A1A5</accession>
<dbReference type="PANTHER" id="PTHR15160:SF1">
    <property type="entry name" value="VON HIPPEL-LINDAU DISEASE TUMOR SUPPRESSOR"/>
    <property type="match status" value="1"/>
</dbReference>
<evidence type="ECO:0000313" key="3">
    <source>
        <dbReference type="Proteomes" id="UP000198405"/>
    </source>
</evidence>
<organism evidence="2 3">
    <name type="scientific">Desulfurobacterium atlanticum</name>
    <dbReference type="NCBI Taxonomy" id="240169"/>
    <lineage>
        <taxon>Bacteria</taxon>
        <taxon>Pseudomonadati</taxon>
        <taxon>Aquificota</taxon>
        <taxon>Aquificia</taxon>
        <taxon>Desulfurobacteriales</taxon>
        <taxon>Desulfurobacteriaceae</taxon>
        <taxon>Desulfurobacterium</taxon>
    </lineage>
</organism>
<proteinExistence type="predicted"/>
<dbReference type="AlphaFoldDB" id="A0A239A1A5"/>
<dbReference type="Pfam" id="PF02577">
    <property type="entry name" value="BFN_dom"/>
    <property type="match status" value="1"/>
</dbReference>
<dbReference type="EMBL" id="FZOB01000014">
    <property type="protein sequence ID" value="SNR89330.1"/>
    <property type="molecule type" value="Genomic_DNA"/>
</dbReference>
<dbReference type="PANTHER" id="PTHR15160">
    <property type="entry name" value="VON HIPPEL-LINDAU PROTEIN"/>
    <property type="match status" value="1"/>
</dbReference>
<dbReference type="InterPro" id="IPR036104">
    <property type="entry name" value="BFN_sf"/>
</dbReference>